<gene>
    <name evidence="8" type="ORF">NBZ79_06480</name>
</gene>
<accession>A0ABY4WDC7</accession>
<keyword evidence="5 6" id="KW-0472">Membrane</keyword>
<keyword evidence="3 6" id="KW-0812">Transmembrane</keyword>
<evidence type="ECO:0000259" key="7">
    <source>
        <dbReference type="Pfam" id="PF03176"/>
    </source>
</evidence>
<dbReference type="InterPro" id="IPR050545">
    <property type="entry name" value="Mycobact_MmpL"/>
</dbReference>
<evidence type="ECO:0000256" key="4">
    <source>
        <dbReference type="ARBA" id="ARBA00022989"/>
    </source>
</evidence>
<feature type="transmembrane region" description="Helical" evidence="6">
    <location>
        <begin position="372"/>
        <end position="391"/>
    </location>
</feature>
<evidence type="ECO:0000256" key="3">
    <source>
        <dbReference type="ARBA" id="ARBA00022692"/>
    </source>
</evidence>
<feature type="transmembrane region" description="Helical" evidence="6">
    <location>
        <begin position="305"/>
        <end position="326"/>
    </location>
</feature>
<organism evidence="8 9">
    <name type="scientific">Sneathiella marina</name>
    <dbReference type="NCBI Taxonomy" id="2950108"/>
    <lineage>
        <taxon>Bacteria</taxon>
        <taxon>Pseudomonadati</taxon>
        <taxon>Pseudomonadota</taxon>
        <taxon>Alphaproteobacteria</taxon>
        <taxon>Sneathiellales</taxon>
        <taxon>Sneathiellaceae</taxon>
        <taxon>Sneathiella</taxon>
    </lineage>
</organism>
<dbReference type="PANTHER" id="PTHR33406:SF13">
    <property type="entry name" value="MEMBRANE PROTEIN YDFJ"/>
    <property type="match status" value="1"/>
</dbReference>
<dbReference type="RefSeq" id="WP_251936564.1">
    <property type="nucleotide sequence ID" value="NZ_CP098747.1"/>
</dbReference>
<dbReference type="PANTHER" id="PTHR33406">
    <property type="entry name" value="MEMBRANE PROTEIN MJ1562-RELATED"/>
    <property type="match status" value="1"/>
</dbReference>
<evidence type="ECO:0000256" key="6">
    <source>
        <dbReference type="SAM" id="Phobius"/>
    </source>
</evidence>
<dbReference type="InterPro" id="IPR004869">
    <property type="entry name" value="MMPL_dom"/>
</dbReference>
<dbReference type="Proteomes" id="UP001056291">
    <property type="component" value="Chromosome"/>
</dbReference>
<evidence type="ECO:0000256" key="2">
    <source>
        <dbReference type="ARBA" id="ARBA00022475"/>
    </source>
</evidence>
<feature type="transmembrane region" description="Helical" evidence="6">
    <location>
        <begin position="742"/>
        <end position="763"/>
    </location>
</feature>
<keyword evidence="4 6" id="KW-1133">Transmembrane helix</keyword>
<feature type="transmembrane region" description="Helical" evidence="6">
    <location>
        <begin position="661"/>
        <end position="679"/>
    </location>
</feature>
<reference evidence="8" key="1">
    <citation type="submission" date="2022-06" db="EMBL/GenBank/DDBJ databases">
        <title>Sneathiella actinostolidae sp. nov., isolated from a sea anemonein the Western Pacific Ocean.</title>
        <authorList>
            <person name="Wei M.J."/>
        </authorList>
    </citation>
    <scope>NUCLEOTIDE SEQUENCE</scope>
    <source>
        <strain evidence="8">PHK-P5</strain>
    </source>
</reference>
<proteinExistence type="predicted"/>
<evidence type="ECO:0000256" key="1">
    <source>
        <dbReference type="ARBA" id="ARBA00004651"/>
    </source>
</evidence>
<feature type="domain" description="Membrane transport protein MMPL" evidence="7">
    <location>
        <begin position="187"/>
        <end position="393"/>
    </location>
</feature>
<feature type="transmembrane region" description="Helical" evidence="6">
    <location>
        <begin position="685"/>
        <end position="704"/>
    </location>
</feature>
<dbReference type="SUPFAM" id="SSF82866">
    <property type="entry name" value="Multidrug efflux transporter AcrB transmembrane domain"/>
    <property type="match status" value="2"/>
</dbReference>
<dbReference type="EMBL" id="CP098747">
    <property type="protein sequence ID" value="USG62621.1"/>
    <property type="molecule type" value="Genomic_DNA"/>
</dbReference>
<keyword evidence="2" id="KW-1003">Cell membrane</keyword>
<protein>
    <submittedName>
        <fullName evidence="8">MMPL family transporter</fullName>
    </submittedName>
</protein>
<feature type="transmembrane region" description="Helical" evidence="6">
    <location>
        <begin position="716"/>
        <end position="736"/>
    </location>
</feature>
<feature type="transmembrane region" description="Helical" evidence="6">
    <location>
        <begin position="347"/>
        <end position="366"/>
    </location>
</feature>
<dbReference type="Gene3D" id="1.20.1640.10">
    <property type="entry name" value="Multidrug efflux transporter AcrB transmembrane domain"/>
    <property type="match status" value="2"/>
</dbReference>
<feature type="transmembrane region" description="Helical" evidence="6">
    <location>
        <begin position="252"/>
        <end position="270"/>
    </location>
</feature>
<keyword evidence="9" id="KW-1185">Reference proteome</keyword>
<comment type="subcellular location">
    <subcellularLocation>
        <location evidence="1">Cell membrane</location>
        <topology evidence="1">Multi-pass membrane protein</topology>
    </subcellularLocation>
</comment>
<feature type="transmembrane region" description="Helical" evidence="6">
    <location>
        <begin position="427"/>
        <end position="446"/>
    </location>
</feature>
<name>A0ABY4WDC7_9PROT</name>
<evidence type="ECO:0000313" key="9">
    <source>
        <dbReference type="Proteomes" id="UP001056291"/>
    </source>
</evidence>
<dbReference type="Pfam" id="PF03176">
    <property type="entry name" value="MMPL"/>
    <property type="match status" value="1"/>
</dbReference>
<evidence type="ECO:0000313" key="8">
    <source>
        <dbReference type="EMBL" id="USG62621.1"/>
    </source>
</evidence>
<sequence length="774" mass="84507">MSKTGFFTYLLLMICAAIVILVRFSNGVPLETNILALLPPSGSNEWVQQAQAAQQSKGSSRLIILVGNPDFKVARDAADMMRKELIEGGVFDEGQKRSGEIGRTGFGQELFRFRNKLLTTEDRDALKTGAGQNLMDRALAQILSPLTFTNSTMIREDPFLLFPAYLPSLEKNSTNFRKHNDVLALKEGDRWYVLVDGVLAGSAFDQSLQADVFGAIHHAQNKINSSFDDVDILKTGAVFYGREAYRQAEREATLIGSVSLIGIILLNLLIFRSIKPLFLSLLAIASGITGGLAVVLLFFGQLHLLALVFGAGLIGIAVDYAFHYFCERFQSEAPPAKKRVAAIKSGLTLGLVSSVLGFLTLSLTPFPGLQQIALFSAAGLTMAFLTVLYVFPLLDRSQNFSHGEKILRLSMVVHNFWTRENSKKIKVMVLAILLLVGVFGAVKIKIDDDVRNLQTLPADLQAEELEIRLLAGIRNETHQLLVRGATSEDVLQLEEKLGVELDRLVETGAIAGYQMVSQIVPSVLRQKDNQDLVSNILLPKLEEHMEAIGLPGTIPYDLTDNTLDLDAFSNTDLPYGLQRLRLLNTPGTVVHSISLSGVENTDLLLKLSGSAGNVTLINQADDLSKTFGTYRYRALLMLLVAYCVVWVFLSLRYGVLGALQAMSPSIGAVLLTPCIIALFGETFTFFNAMSLILIFAIGLDYAIFNREAFGARKPRAMLANGLSAISTILAFGLLALSDTYAIHAFGVTILVGIVLAYCLAPLASNNKKQPLKPL</sequence>
<feature type="transmembrane region" description="Helical" evidence="6">
    <location>
        <begin position="630"/>
        <end position="649"/>
    </location>
</feature>
<evidence type="ECO:0000256" key="5">
    <source>
        <dbReference type="ARBA" id="ARBA00023136"/>
    </source>
</evidence>
<feature type="transmembrane region" description="Helical" evidence="6">
    <location>
        <begin position="277"/>
        <end position="299"/>
    </location>
</feature>